<organism evidence="6 7">
    <name type="scientific">Recurvomyces mirabilis</name>
    <dbReference type="NCBI Taxonomy" id="574656"/>
    <lineage>
        <taxon>Eukaryota</taxon>
        <taxon>Fungi</taxon>
        <taxon>Dikarya</taxon>
        <taxon>Ascomycota</taxon>
        <taxon>Pezizomycotina</taxon>
        <taxon>Dothideomycetes</taxon>
        <taxon>Dothideomycetidae</taxon>
        <taxon>Mycosphaerellales</taxon>
        <taxon>Teratosphaeriaceae</taxon>
        <taxon>Recurvomyces</taxon>
    </lineage>
</organism>
<dbReference type="PANTHER" id="PTHR24072">
    <property type="entry name" value="RHO FAMILY GTPASE"/>
    <property type="match status" value="1"/>
</dbReference>
<reference evidence="6" key="1">
    <citation type="submission" date="2023-07" db="EMBL/GenBank/DDBJ databases">
        <title>Black Yeasts Isolated from many extreme environments.</title>
        <authorList>
            <person name="Coleine C."/>
            <person name="Stajich J.E."/>
            <person name="Selbmann L."/>
        </authorList>
    </citation>
    <scope>NUCLEOTIDE SEQUENCE</scope>
    <source>
        <strain evidence="6">CCFEE 5485</strain>
    </source>
</reference>
<dbReference type="InterPro" id="IPR003578">
    <property type="entry name" value="Small_GTPase_Rho"/>
</dbReference>
<dbReference type="AlphaFoldDB" id="A0AAE1C261"/>
<accession>A0AAE1C261</accession>
<dbReference type="SUPFAM" id="SSF52540">
    <property type="entry name" value="P-loop containing nucleoside triphosphate hydrolases"/>
    <property type="match status" value="1"/>
</dbReference>
<keyword evidence="3" id="KW-0547">Nucleotide-binding</keyword>
<dbReference type="EMBL" id="JAUTXT010000016">
    <property type="protein sequence ID" value="KAK3675089.1"/>
    <property type="molecule type" value="Genomic_DNA"/>
</dbReference>
<dbReference type="GeneID" id="89960617"/>
<keyword evidence="4" id="KW-0342">GTP-binding</keyword>
<dbReference type="PROSITE" id="PS51421">
    <property type="entry name" value="RAS"/>
    <property type="match status" value="1"/>
</dbReference>
<evidence type="ECO:0000256" key="5">
    <source>
        <dbReference type="SAM" id="MobiDB-lite"/>
    </source>
</evidence>
<dbReference type="InterPro" id="IPR005225">
    <property type="entry name" value="Small_GTP-bd"/>
</dbReference>
<evidence type="ECO:0000256" key="4">
    <source>
        <dbReference type="ARBA" id="ARBA00023134"/>
    </source>
</evidence>
<keyword evidence="2" id="KW-0488">Methylation</keyword>
<dbReference type="GO" id="GO:0005525">
    <property type="term" value="F:GTP binding"/>
    <property type="evidence" value="ECO:0007669"/>
    <property type="project" value="UniProtKB-KW"/>
</dbReference>
<dbReference type="InterPro" id="IPR027417">
    <property type="entry name" value="P-loop_NTPase"/>
</dbReference>
<dbReference type="GO" id="GO:0003924">
    <property type="term" value="F:GTPase activity"/>
    <property type="evidence" value="ECO:0007669"/>
    <property type="project" value="InterPro"/>
</dbReference>
<dbReference type="PRINTS" id="PR00449">
    <property type="entry name" value="RASTRNSFRMNG"/>
</dbReference>
<dbReference type="Gene3D" id="3.40.50.300">
    <property type="entry name" value="P-loop containing nucleotide triphosphate hydrolases"/>
    <property type="match status" value="1"/>
</dbReference>
<evidence type="ECO:0000256" key="2">
    <source>
        <dbReference type="ARBA" id="ARBA00022481"/>
    </source>
</evidence>
<evidence type="ECO:0000256" key="1">
    <source>
        <dbReference type="ARBA" id="ARBA00010142"/>
    </source>
</evidence>
<dbReference type="Pfam" id="PF00071">
    <property type="entry name" value="Ras"/>
    <property type="match status" value="1"/>
</dbReference>
<dbReference type="GO" id="GO:0007264">
    <property type="term" value="P:small GTPase-mediated signal transduction"/>
    <property type="evidence" value="ECO:0007669"/>
    <property type="project" value="InterPro"/>
</dbReference>
<dbReference type="Proteomes" id="UP001274830">
    <property type="component" value="Unassembled WGS sequence"/>
</dbReference>
<comment type="caution">
    <text evidence="6">The sequence shown here is derived from an EMBL/GenBank/DDBJ whole genome shotgun (WGS) entry which is preliminary data.</text>
</comment>
<feature type="region of interest" description="Disordered" evidence="5">
    <location>
        <begin position="15"/>
        <end position="37"/>
    </location>
</feature>
<dbReference type="SMART" id="SM00175">
    <property type="entry name" value="RAB"/>
    <property type="match status" value="1"/>
</dbReference>
<dbReference type="RefSeq" id="XP_064696293.1">
    <property type="nucleotide sequence ID" value="XM_064836084.1"/>
</dbReference>
<name>A0AAE1C261_9PEZI</name>
<dbReference type="NCBIfam" id="TIGR00231">
    <property type="entry name" value="small_GTP"/>
    <property type="match status" value="1"/>
</dbReference>
<keyword evidence="7" id="KW-1185">Reference proteome</keyword>
<comment type="similarity">
    <text evidence="1">Belongs to the small GTPase superfamily. Rho family.</text>
</comment>
<dbReference type="PROSITE" id="PS51419">
    <property type="entry name" value="RAB"/>
    <property type="match status" value="1"/>
</dbReference>
<dbReference type="SMART" id="SM00173">
    <property type="entry name" value="RAS"/>
    <property type="match status" value="1"/>
</dbReference>
<proteinExistence type="inferred from homology"/>
<dbReference type="InterPro" id="IPR001806">
    <property type="entry name" value="Small_GTPase"/>
</dbReference>
<dbReference type="FunFam" id="3.40.50.300:FF:001179">
    <property type="entry name" value="Rho family GTPase"/>
    <property type="match status" value="1"/>
</dbReference>
<evidence type="ECO:0000256" key="3">
    <source>
        <dbReference type="ARBA" id="ARBA00022741"/>
    </source>
</evidence>
<dbReference type="SMART" id="SM00174">
    <property type="entry name" value="RHO"/>
    <property type="match status" value="1"/>
</dbReference>
<sequence>MSTPAVPPWLQLPPVRGTDSESKVVHRTPLTTPSKAVGPPEIRRKLVAVGDGAIGKTALLFEGTVFDNYVADVKVDGRHVELALWDTAGVEDYDRLRPLSYPDSHVVLICFSIGSPASYENIMEKWAKEILQFCPGLPIVLVGLQKDVRYDPQVLAELAKTGEYPVTPQQGEDLRKAIGAAEYLECSSKTKDGVREVFEYATRSALRYLPKQKKQGFRALFKR</sequence>
<evidence type="ECO:0000313" key="6">
    <source>
        <dbReference type="EMBL" id="KAK3675089.1"/>
    </source>
</evidence>
<dbReference type="PROSITE" id="PS51420">
    <property type="entry name" value="RHO"/>
    <property type="match status" value="1"/>
</dbReference>
<gene>
    <name evidence="6" type="primary">RHO1_1</name>
    <name evidence="6" type="ORF">LTR78_005023</name>
</gene>
<evidence type="ECO:0000313" key="7">
    <source>
        <dbReference type="Proteomes" id="UP001274830"/>
    </source>
</evidence>
<protein>
    <submittedName>
        <fullName evidence="6">GTP-binding protein Rho1</fullName>
    </submittedName>
</protein>